<proteinExistence type="predicted"/>
<accession>A0A0G4EA78</accession>
<keyword evidence="2" id="KW-1185">Reference proteome</keyword>
<reference evidence="1 2" key="1">
    <citation type="submission" date="2014-11" db="EMBL/GenBank/DDBJ databases">
        <authorList>
            <person name="Zhu J."/>
            <person name="Qi W."/>
            <person name="Song R."/>
        </authorList>
    </citation>
    <scope>NUCLEOTIDE SEQUENCE [LARGE SCALE GENOMIC DNA]</scope>
</reference>
<evidence type="ECO:0000313" key="2">
    <source>
        <dbReference type="Proteomes" id="UP000041254"/>
    </source>
</evidence>
<dbReference type="EMBL" id="CDMY01000116">
    <property type="protein sequence ID" value="CEL92853.1"/>
    <property type="molecule type" value="Genomic_DNA"/>
</dbReference>
<organism evidence="1 2">
    <name type="scientific">Vitrella brassicaformis (strain CCMP3155)</name>
    <dbReference type="NCBI Taxonomy" id="1169540"/>
    <lineage>
        <taxon>Eukaryota</taxon>
        <taxon>Sar</taxon>
        <taxon>Alveolata</taxon>
        <taxon>Colpodellida</taxon>
        <taxon>Vitrellaceae</taxon>
        <taxon>Vitrella</taxon>
    </lineage>
</organism>
<dbReference type="AlphaFoldDB" id="A0A0G4EA78"/>
<dbReference type="Proteomes" id="UP000041254">
    <property type="component" value="Unassembled WGS sequence"/>
</dbReference>
<dbReference type="VEuPathDB" id="CryptoDB:Vbra_23109"/>
<evidence type="ECO:0000313" key="1">
    <source>
        <dbReference type="EMBL" id="CEL92853.1"/>
    </source>
</evidence>
<name>A0A0G4EA78_VITBC</name>
<feature type="non-terminal residue" evidence="1">
    <location>
        <position position="1"/>
    </location>
</feature>
<sequence length="59" mass="6981">QELLNKTLGDRSPWFLLEDSSRGLILSHESLVQHPAHTTPLHRGYFWLLDSFWCGWCER</sequence>
<gene>
    <name evidence="1" type="ORF">Vbra_23109</name>
</gene>
<dbReference type="InParanoid" id="A0A0G4EA78"/>
<protein>
    <submittedName>
        <fullName evidence="1">Uncharacterized protein</fullName>
    </submittedName>
</protein>